<keyword evidence="2" id="KW-1185">Reference proteome</keyword>
<dbReference type="Proteomes" id="UP000092445">
    <property type="component" value="Unassembled WGS sequence"/>
</dbReference>
<dbReference type="EnsemblMetazoa" id="GPAI038033-RA">
    <property type="protein sequence ID" value="GPAI038033-PA"/>
    <property type="gene ID" value="GPAI038033"/>
</dbReference>
<dbReference type="AlphaFoldDB" id="A0A1B0A8Z3"/>
<proteinExistence type="predicted"/>
<name>A0A1B0A8Z3_GLOPL</name>
<organism evidence="1 2">
    <name type="scientific">Glossina pallidipes</name>
    <name type="common">Tsetse fly</name>
    <dbReference type="NCBI Taxonomy" id="7398"/>
    <lineage>
        <taxon>Eukaryota</taxon>
        <taxon>Metazoa</taxon>
        <taxon>Ecdysozoa</taxon>
        <taxon>Arthropoda</taxon>
        <taxon>Hexapoda</taxon>
        <taxon>Insecta</taxon>
        <taxon>Pterygota</taxon>
        <taxon>Neoptera</taxon>
        <taxon>Endopterygota</taxon>
        <taxon>Diptera</taxon>
        <taxon>Brachycera</taxon>
        <taxon>Muscomorpha</taxon>
        <taxon>Hippoboscoidea</taxon>
        <taxon>Glossinidae</taxon>
        <taxon>Glossina</taxon>
    </lineage>
</organism>
<sequence>MLTFWYPFELYDGPPGLQKDFVMNSLPLAQSWNGRHHQTIEPIPILHNYRPRAGPHINSPTANVRCKLTAKGGVTVTVDSVDDDDDNGDICMILFALLSISSVEFISTCVEAFMDDFKRFLVCFNDCCCGDVLLCIADVGACDKGNVGLVVLAKRQRAAYKRCEKKRKTQAERTAATCLLNYNFLLHTNTIDK</sequence>
<evidence type="ECO:0000313" key="1">
    <source>
        <dbReference type="EnsemblMetazoa" id="GPAI038033-PA"/>
    </source>
</evidence>
<evidence type="ECO:0000313" key="2">
    <source>
        <dbReference type="Proteomes" id="UP000092445"/>
    </source>
</evidence>
<reference evidence="1" key="2">
    <citation type="submission" date="2020-05" db="UniProtKB">
        <authorList>
            <consortium name="EnsemblMetazoa"/>
        </authorList>
    </citation>
    <scope>IDENTIFICATION</scope>
    <source>
        <strain evidence="1">IAEA</strain>
    </source>
</reference>
<accession>A0A1B0A8Z3</accession>
<protein>
    <submittedName>
        <fullName evidence="1">Uncharacterized protein</fullName>
    </submittedName>
</protein>
<dbReference type="VEuPathDB" id="VectorBase:GPAI038033"/>
<reference evidence="2" key="1">
    <citation type="submission" date="2014-03" db="EMBL/GenBank/DDBJ databases">
        <authorList>
            <person name="Aksoy S."/>
            <person name="Warren W."/>
            <person name="Wilson R.K."/>
        </authorList>
    </citation>
    <scope>NUCLEOTIDE SEQUENCE [LARGE SCALE GENOMIC DNA]</scope>
    <source>
        <strain evidence="2">IAEA</strain>
    </source>
</reference>